<feature type="chain" id="PRO_5039745284" description="Glucanase" evidence="1">
    <location>
        <begin position="19"/>
        <end position="383"/>
    </location>
</feature>
<comment type="caution">
    <text evidence="2">The sequence shown here is derived from an EMBL/GenBank/DDBJ whole genome shotgun (WGS) entry which is preliminary data.</text>
</comment>
<keyword evidence="1" id="KW-0624">Polysaccharide degradation</keyword>
<dbReference type="Pfam" id="PF01341">
    <property type="entry name" value="Glyco_hydro_6"/>
    <property type="match status" value="1"/>
</dbReference>
<keyword evidence="1" id="KW-0119">Carbohydrate metabolism</keyword>
<dbReference type="Gene3D" id="3.20.20.40">
    <property type="entry name" value="1, 4-beta cellobiohydrolase"/>
    <property type="match status" value="1"/>
</dbReference>
<dbReference type="EMBL" id="JACGXA010000001">
    <property type="protein sequence ID" value="MBA8804488.1"/>
    <property type="molecule type" value="Genomic_DNA"/>
</dbReference>
<dbReference type="PANTHER" id="PTHR34876:SF4">
    <property type="entry name" value="1,4-BETA-D-GLUCAN CELLOBIOHYDROLASE C-RELATED"/>
    <property type="match status" value="1"/>
</dbReference>
<dbReference type="EC" id="3.2.1.-" evidence="1"/>
<dbReference type="Proteomes" id="UP000580910">
    <property type="component" value="Unassembled WGS sequence"/>
</dbReference>
<name>A0A7W3J1C6_9ACTN</name>
<dbReference type="InterPro" id="IPR036434">
    <property type="entry name" value="Beta_cellobiohydrolase_sf"/>
</dbReference>
<organism evidence="2 3">
    <name type="scientific">Nocardioides ginsengisegetis</name>
    <dbReference type="NCBI Taxonomy" id="661491"/>
    <lineage>
        <taxon>Bacteria</taxon>
        <taxon>Bacillati</taxon>
        <taxon>Actinomycetota</taxon>
        <taxon>Actinomycetes</taxon>
        <taxon>Propionibacteriales</taxon>
        <taxon>Nocardioidaceae</taxon>
        <taxon>Nocardioides</taxon>
    </lineage>
</organism>
<evidence type="ECO:0000313" key="3">
    <source>
        <dbReference type="Proteomes" id="UP000580910"/>
    </source>
</evidence>
<dbReference type="AlphaFoldDB" id="A0A7W3J1C6"/>
<keyword evidence="1" id="KW-0136">Cellulose degradation</keyword>
<evidence type="ECO:0000256" key="1">
    <source>
        <dbReference type="RuleBase" id="RU361186"/>
    </source>
</evidence>
<dbReference type="InterPro" id="IPR016288">
    <property type="entry name" value="Beta_cellobiohydrolase"/>
</dbReference>
<dbReference type="GO" id="GO:0030245">
    <property type="term" value="P:cellulose catabolic process"/>
    <property type="evidence" value="ECO:0007669"/>
    <property type="project" value="UniProtKB-KW"/>
</dbReference>
<comment type="similarity">
    <text evidence="1">Belongs to the glycosyl hydrolase family 6.</text>
</comment>
<keyword evidence="1" id="KW-0326">Glycosidase</keyword>
<evidence type="ECO:0000313" key="2">
    <source>
        <dbReference type="EMBL" id="MBA8804488.1"/>
    </source>
</evidence>
<dbReference type="RefSeq" id="WP_182540041.1">
    <property type="nucleotide sequence ID" value="NZ_JACGXA010000001.1"/>
</dbReference>
<keyword evidence="1" id="KW-0732">Signal</keyword>
<proteinExistence type="inferred from homology"/>
<dbReference type="SUPFAM" id="SSF51989">
    <property type="entry name" value="Glycosyl hydrolases family 6, cellulases"/>
    <property type="match status" value="1"/>
</dbReference>
<feature type="signal peptide" evidence="1">
    <location>
        <begin position="1"/>
        <end position="18"/>
    </location>
</feature>
<reference evidence="2 3" key="1">
    <citation type="submission" date="2020-07" db="EMBL/GenBank/DDBJ databases">
        <title>Sequencing the genomes of 1000 actinobacteria strains.</title>
        <authorList>
            <person name="Klenk H.-P."/>
        </authorList>
    </citation>
    <scope>NUCLEOTIDE SEQUENCE [LARGE SCALE GENOMIC DNA]</scope>
    <source>
        <strain evidence="2 3">DSM 21349</strain>
    </source>
</reference>
<keyword evidence="3" id="KW-1185">Reference proteome</keyword>
<dbReference type="PRINTS" id="PR00733">
    <property type="entry name" value="GLHYDRLASE6"/>
</dbReference>
<sequence length="383" mass="41996">MNKLAALLFAVLMIGALAAEPAAAARSTPRWEVWQVPEKPARANPHNPLANRLWGVYDGPQDQVWAPYLSASGTTKHLIGKVALRPRTKWYGSFVPDALIEDTVRSYIAASQDGDPSKLVQLAVFRMAPWEHEACNRPPSQAERTSYRAWIKGLARGIAETPTLVVMQPDGPFLWCAPNRTVTAKLLTFATKTLSALKRTSVYIDAGAADWCENEKGHDPERCAAILKRTGIRHARGFALDSTHYNSASSNIRHGAAIVRILKRDGFGSKHFIVDTAQNGRPMTWGEVIPSTPGGLKNDARTCSTQKMRRCVTLGIPPTAQPGAARYGMPRDVRHLADALVDGFVWFGRPWLHNQADPFVAQRALDMGRTTPWPGPRTGTPAG</sequence>
<protein>
    <recommendedName>
        <fullName evidence="1">Glucanase</fullName>
        <ecNumber evidence="1">3.2.1.-</ecNumber>
    </recommendedName>
</protein>
<dbReference type="PANTHER" id="PTHR34876">
    <property type="match status" value="1"/>
</dbReference>
<dbReference type="GO" id="GO:0004553">
    <property type="term" value="F:hydrolase activity, hydrolyzing O-glycosyl compounds"/>
    <property type="evidence" value="ECO:0007669"/>
    <property type="project" value="InterPro"/>
</dbReference>
<accession>A0A7W3J1C6</accession>
<gene>
    <name evidence="2" type="ORF">FB382_002779</name>
</gene>
<keyword evidence="1" id="KW-0378">Hydrolase</keyword>